<dbReference type="NCBIfam" id="TIGR00765">
    <property type="entry name" value="yihY_not_rbn"/>
    <property type="match status" value="1"/>
</dbReference>
<evidence type="ECO:0000256" key="4">
    <source>
        <dbReference type="ARBA" id="ARBA00022989"/>
    </source>
</evidence>
<keyword evidence="2" id="KW-1003">Cell membrane</keyword>
<sequence>MSDVFRAFTDAIGKFGRNRGWMMSSHLAMSMMLALFPFVLFIVALAATLSQDVDIDNLIELVFGSWPDEIAEPITSQVRQVVDATDSRLLTVGGLLAIYFASNGIDAVRLAMTSAYNETDTRPFWRSRLLSLLFVVLGGAGVLVATTLGLALPLFIRFFGQAVPIEWIDWLASDTVNTLIPLTLMALGVLACHVWLPGHQHSVRQVLPGVVLTMVLWAVAGTGFSYYISSFASYSATYAGLAGVMAALIFLYLMSAILILGAEFNAALARRRNTA</sequence>
<dbReference type="EMBL" id="JASNJE010000005">
    <property type="protein sequence ID" value="MDK3072604.1"/>
    <property type="molecule type" value="Genomic_DNA"/>
</dbReference>
<comment type="subcellular location">
    <subcellularLocation>
        <location evidence="1">Cell membrane</location>
        <topology evidence="1">Multi-pass membrane protein</topology>
    </subcellularLocation>
</comment>
<keyword evidence="4 6" id="KW-1133">Transmembrane helix</keyword>
<accession>A0ABT7FBX5</accession>
<dbReference type="PANTHER" id="PTHR30213">
    <property type="entry name" value="INNER MEMBRANE PROTEIN YHJD"/>
    <property type="match status" value="1"/>
</dbReference>
<dbReference type="InterPro" id="IPR017039">
    <property type="entry name" value="Virul_fac_BrkB"/>
</dbReference>
<comment type="caution">
    <text evidence="7">The sequence shown here is derived from an EMBL/GenBank/DDBJ whole genome shotgun (WGS) entry which is preliminary data.</text>
</comment>
<feature type="transmembrane region" description="Helical" evidence="6">
    <location>
        <begin position="208"/>
        <end position="228"/>
    </location>
</feature>
<dbReference type="PIRSF" id="PIRSF035875">
    <property type="entry name" value="RNase_BN"/>
    <property type="match status" value="1"/>
</dbReference>
<dbReference type="Proteomes" id="UP001227126">
    <property type="component" value="Unassembled WGS sequence"/>
</dbReference>
<feature type="transmembrane region" description="Helical" evidence="6">
    <location>
        <begin position="240"/>
        <end position="262"/>
    </location>
</feature>
<keyword evidence="8" id="KW-1185">Reference proteome</keyword>
<organism evidence="7 8">
    <name type="scientific">Sedimentitalea xiamensis</name>
    <dbReference type="NCBI Taxonomy" id="3050037"/>
    <lineage>
        <taxon>Bacteria</taxon>
        <taxon>Pseudomonadati</taxon>
        <taxon>Pseudomonadota</taxon>
        <taxon>Alphaproteobacteria</taxon>
        <taxon>Rhodobacterales</taxon>
        <taxon>Paracoccaceae</taxon>
        <taxon>Sedimentitalea</taxon>
    </lineage>
</organism>
<gene>
    <name evidence="7" type="ORF">QO034_05735</name>
</gene>
<feature type="transmembrane region" description="Helical" evidence="6">
    <location>
        <begin position="129"/>
        <end position="156"/>
    </location>
</feature>
<name>A0ABT7FBX5_9RHOB</name>
<protein>
    <submittedName>
        <fullName evidence="7">YihY/virulence factor BrkB family protein</fullName>
    </submittedName>
</protein>
<reference evidence="7 8" key="1">
    <citation type="submission" date="2023-05" db="EMBL/GenBank/DDBJ databases">
        <title>Sedimentitalea sp. nov. JM2-8.</title>
        <authorList>
            <person name="Huang J."/>
        </authorList>
    </citation>
    <scope>NUCLEOTIDE SEQUENCE [LARGE SCALE GENOMIC DNA]</scope>
    <source>
        <strain evidence="7 8">JM2-8</strain>
    </source>
</reference>
<keyword evidence="3 6" id="KW-0812">Transmembrane</keyword>
<dbReference type="RefSeq" id="WP_284484547.1">
    <property type="nucleotide sequence ID" value="NZ_JASNJE010000005.1"/>
</dbReference>
<evidence type="ECO:0000256" key="1">
    <source>
        <dbReference type="ARBA" id="ARBA00004651"/>
    </source>
</evidence>
<evidence type="ECO:0000256" key="3">
    <source>
        <dbReference type="ARBA" id="ARBA00022692"/>
    </source>
</evidence>
<dbReference type="PANTHER" id="PTHR30213:SF0">
    <property type="entry name" value="UPF0761 MEMBRANE PROTEIN YIHY"/>
    <property type="match status" value="1"/>
</dbReference>
<evidence type="ECO:0000256" key="6">
    <source>
        <dbReference type="SAM" id="Phobius"/>
    </source>
</evidence>
<evidence type="ECO:0000256" key="2">
    <source>
        <dbReference type="ARBA" id="ARBA00022475"/>
    </source>
</evidence>
<evidence type="ECO:0000256" key="5">
    <source>
        <dbReference type="ARBA" id="ARBA00023136"/>
    </source>
</evidence>
<dbReference type="Pfam" id="PF03631">
    <property type="entry name" value="Virul_fac_BrkB"/>
    <property type="match status" value="1"/>
</dbReference>
<feature type="transmembrane region" description="Helical" evidence="6">
    <location>
        <begin position="176"/>
        <end position="196"/>
    </location>
</feature>
<keyword evidence="5 6" id="KW-0472">Membrane</keyword>
<evidence type="ECO:0000313" key="8">
    <source>
        <dbReference type="Proteomes" id="UP001227126"/>
    </source>
</evidence>
<proteinExistence type="predicted"/>
<feature type="transmembrane region" description="Helical" evidence="6">
    <location>
        <begin position="89"/>
        <end position="108"/>
    </location>
</feature>
<evidence type="ECO:0000313" key="7">
    <source>
        <dbReference type="EMBL" id="MDK3072604.1"/>
    </source>
</evidence>